<evidence type="ECO:0000256" key="5">
    <source>
        <dbReference type="ARBA" id="ARBA00023027"/>
    </source>
</evidence>
<evidence type="ECO:0000259" key="8">
    <source>
        <dbReference type="Pfam" id="PF01232"/>
    </source>
</evidence>
<accession>A0A069ATL5</accession>
<dbReference type="EMBL" id="LK932994">
    <property type="protein sequence ID" value="CDT13189.1"/>
    <property type="molecule type" value="Genomic_DNA"/>
</dbReference>
<dbReference type="Gene3D" id="1.10.1040.10">
    <property type="entry name" value="N-(1-d-carboxylethyl)-l-norvaline Dehydrogenase, domain 2"/>
    <property type="match status" value="1"/>
</dbReference>
<feature type="domain" description="Mannitol dehydrogenase N-terminal" evidence="8">
    <location>
        <begin position="3"/>
        <end position="195"/>
    </location>
</feature>
<dbReference type="NCBIfam" id="NF002652">
    <property type="entry name" value="PRK02318.2-5"/>
    <property type="match status" value="1"/>
</dbReference>
<keyword evidence="5 7" id="KW-0520">NAD</keyword>
<dbReference type="PANTHER" id="PTHR30524">
    <property type="entry name" value="MANNITOL-1-PHOSPHATE 5-DEHYDROGENASE"/>
    <property type="match status" value="1"/>
</dbReference>
<dbReference type="PANTHER" id="PTHR30524:SF0">
    <property type="entry name" value="ALTRONATE OXIDOREDUCTASE-RELATED"/>
    <property type="match status" value="1"/>
</dbReference>
<evidence type="ECO:0000256" key="1">
    <source>
        <dbReference type="ARBA" id="ARBA00006541"/>
    </source>
</evidence>
<keyword evidence="4 7" id="KW-0560">Oxidoreductase</keyword>
<dbReference type="InterPro" id="IPR013328">
    <property type="entry name" value="6PGD_dom2"/>
</dbReference>
<evidence type="ECO:0000256" key="7">
    <source>
        <dbReference type="HAMAP-Rule" id="MF_00196"/>
    </source>
</evidence>
<protein>
    <recommendedName>
        <fullName evidence="3 7">Mannitol-1-phosphate 5-dehydrogenase</fullName>
        <ecNumber evidence="2 7">1.1.1.17</ecNumber>
    </recommendedName>
</protein>
<dbReference type="NCBIfam" id="NF002646">
    <property type="entry name" value="PRK02318.1-2"/>
    <property type="match status" value="1"/>
</dbReference>
<feature type="domain" description="Mannitol dehydrogenase C-terminal" evidence="9">
    <location>
        <begin position="203"/>
        <end position="377"/>
    </location>
</feature>
<dbReference type="HAMAP" id="MF_00196">
    <property type="entry name" value="Mannitol_dehydrog"/>
    <property type="match status" value="1"/>
</dbReference>
<dbReference type="SUPFAM" id="SSF51735">
    <property type="entry name" value="NAD(P)-binding Rossmann-fold domains"/>
    <property type="match status" value="1"/>
</dbReference>
<dbReference type="Gene3D" id="3.40.50.720">
    <property type="entry name" value="NAD(P)-binding Rossmann-like Domain"/>
    <property type="match status" value="1"/>
</dbReference>
<dbReference type="InterPro" id="IPR036291">
    <property type="entry name" value="NAD(P)-bd_dom_sf"/>
</dbReference>
<evidence type="ECO:0000259" key="9">
    <source>
        <dbReference type="Pfam" id="PF08125"/>
    </source>
</evidence>
<evidence type="ECO:0000256" key="4">
    <source>
        <dbReference type="ARBA" id="ARBA00023002"/>
    </source>
</evidence>
<dbReference type="RefSeq" id="WP_021366847.1">
    <property type="nucleotide sequence ID" value="NZ_BBYB01000197.1"/>
</dbReference>
<feature type="binding site" evidence="7">
    <location>
        <begin position="4"/>
        <end position="15"/>
    </location>
    <ligand>
        <name>NAD(+)</name>
        <dbReference type="ChEBI" id="CHEBI:57540"/>
    </ligand>
</feature>
<dbReference type="GO" id="GO:0008926">
    <property type="term" value="F:mannitol-1-phosphate 5-dehydrogenase activity"/>
    <property type="evidence" value="ECO:0007669"/>
    <property type="project" value="UniProtKB-UniRule"/>
</dbReference>
<dbReference type="SUPFAM" id="SSF48179">
    <property type="entry name" value="6-phosphogluconate dehydrogenase C-terminal domain-like"/>
    <property type="match status" value="1"/>
</dbReference>
<dbReference type="InterPro" id="IPR013118">
    <property type="entry name" value="Mannitol_DH_C"/>
</dbReference>
<proteinExistence type="inferred from homology"/>
<dbReference type="GO" id="GO:0019592">
    <property type="term" value="P:mannitol catabolic process"/>
    <property type="evidence" value="ECO:0007669"/>
    <property type="project" value="TreeGrafter"/>
</dbReference>
<name>A0A069ATL5_CLODI</name>
<evidence type="ECO:0000313" key="11">
    <source>
        <dbReference type="EMBL" id="CDS87770.1"/>
    </source>
</evidence>
<evidence type="ECO:0000256" key="2">
    <source>
        <dbReference type="ARBA" id="ARBA00012939"/>
    </source>
</evidence>
<dbReference type="EC" id="1.1.1.17" evidence="2 7"/>
<comment type="similarity">
    <text evidence="1 7">Belongs to the mannitol dehydrogenase family.</text>
</comment>
<dbReference type="InterPro" id="IPR023027">
    <property type="entry name" value="Mannitol_DH_CS"/>
</dbReference>
<organism evidence="12">
    <name type="scientific">Clostridioides difficile</name>
    <name type="common">Peptoclostridium difficile</name>
    <dbReference type="NCBI Taxonomy" id="1496"/>
    <lineage>
        <taxon>Bacteria</taxon>
        <taxon>Bacillati</taxon>
        <taxon>Bacillota</taxon>
        <taxon>Clostridia</taxon>
        <taxon>Peptostreptococcales</taxon>
        <taxon>Peptostreptococcaceae</taxon>
        <taxon>Clostridioides</taxon>
    </lineage>
</organism>
<dbReference type="NCBIfam" id="NF002647">
    <property type="entry name" value="PRK02318.1-3"/>
    <property type="match status" value="1"/>
</dbReference>
<dbReference type="Pfam" id="PF01232">
    <property type="entry name" value="Mannitol_dh"/>
    <property type="match status" value="1"/>
</dbReference>
<dbReference type="EMBL" id="LK932402">
    <property type="protein sequence ID" value="CDS87770.1"/>
    <property type="molecule type" value="Genomic_DNA"/>
</dbReference>
<comment type="catalytic activity">
    <reaction evidence="6 7">
        <text>D-mannitol 1-phosphate + NAD(+) = beta-D-fructose 6-phosphate + NADH + H(+)</text>
        <dbReference type="Rhea" id="RHEA:19661"/>
        <dbReference type="ChEBI" id="CHEBI:15378"/>
        <dbReference type="ChEBI" id="CHEBI:57540"/>
        <dbReference type="ChEBI" id="CHEBI:57634"/>
        <dbReference type="ChEBI" id="CHEBI:57945"/>
        <dbReference type="ChEBI" id="CHEBI:61381"/>
        <dbReference type="EC" id="1.1.1.17"/>
    </reaction>
</comment>
<dbReference type="InterPro" id="IPR023028">
    <property type="entry name" value="Mannitol_1_phos_5_DH"/>
</dbReference>
<dbReference type="EMBL" id="LK932505">
    <property type="protein sequence ID" value="CDS85612.1"/>
    <property type="molecule type" value="Genomic_DNA"/>
</dbReference>
<dbReference type="Pfam" id="PF08125">
    <property type="entry name" value="Mannitol_dh_C"/>
    <property type="match status" value="1"/>
</dbReference>
<sequence length="383" mass="42947">MKKAIQFGAGNIGRGFIGGLLVKSGYYVVFADVNEDILNSINKDKKYTIHIRDVECIDEVIDNISAVSSIKEEIIDEIVQAEIITTAVGPLVLTKIASTIAKGIKARKEKGLTSNLNIIACENAIYASSSLKEEVLKYLNKEEVEYLEMYVGFPNCSVDRIVPPGKNENPLDVTVENFYEWNVEKQGFKGEIPTIVGMNLADNLMAYIERKLFTLNTGHAITAYIGYLKGYKTIEESIKDKFICDIVKSAMVESGEGLIKKYNFDSEVHYKYIDKILNRFKNPYLNDDVLRVGREPLRKLSDKDRLIKPLMTAKSYGLSVDNLILGIGAALHYNNSEDTQSVELQELIKSIGVKKAVAKIANISNDEELLNNIEKSYIFMKNL</sequence>
<reference evidence="12" key="1">
    <citation type="submission" date="2014-07" db="EMBL/GenBank/DDBJ databases">
        <authorList>
            <person name="Monot Marc"/>
        </authorList>
    </citation>
    <scope>NUCLEOTIDE SEQUENCE</scope>
    <source>
        <strain evidence="12">7032989</strain>
        <strain evidence="11">7032994</strain>
    </source>
</reference>
<dbReference type="AlphaFoldDB" id="A0A069ATL5"/>
<dbReference type="InterPro" id="IPR008927">
    <property type="entry name" value="6-PGluconate_DH-like_C_sf"/>
</dbReference>
<dbReference type="InterPro" id="IPR013131">
    <property type="entry name" value="Mannitol_DH_N"/>
</dbReference>
<dbReference type="NCBIfam" id="NF002650">
    <property type="entry name" value="PRK02318.2-2"/>
    <property type="match status" value="1"/>
</dbReference>
<dbReference type="InterPro" id="IPR000669">
    <property type="entry name" value="Mannitol_DH"/>
</dbReference>
<dbReference type="PRINTS" id="PR00084">
    <property type="entry name" value="MTLDHDRGNASE"/>
</dbReference>
<dbReference type="GO" id="GO:0005829">
    <property type="term" value="C:cytosol"/>
    <property type="evidence" value="ECO:0007669"/>
    <property type="project" value="TreeGrafter"/>
</dbReference>
<evidence type="ECO:0000313" key="12">
    <source>
        <dbReference type="EMBL" id="CDT13189.1"/>
    </source>
</evidence>
<evidence type="ECO:0000256" key="6">
    <source>
        <dbReference type="ARBA" id="ARBA00048615"/>
    </source>
</evidence>
<evidence type="ECO:0000256" key="3">
    <source>
        <dbReference type="ARBA" id="ARBA00016219"/>
    </source>
</evidence>
<gene>
    <name evidence="7 12" type="primary">mtlD</name>
    <name evidence="12" type="ORF">BN1095_330042</name>
    <name evidence="10" type="ORF">BN1096_520384</name>
    <name evidence="11" type="ORF">BN1097_630234</name>
</gene>
<dbReference type="PROSITE" id="PS00974">
    <property type="entry name" value="MANNITOL_DHGENASE"/>
    <property type="match status" value="1"/>
</dbReference>
<evidence type="ECO:0000313" key="10">
    <source>
        <dbReference type="EMBL" id="CDS85612.1"/>
    </source>
</evidence>